<proteinExistence type="predicted"/>
<comment type="caution">
    <text evidence="2">The sequence shown here is derived from an EMBL/GenBank/DDBJ whole genome shotgun (WGS) entry which is preliminary data.</text>
</comment>
<evidence type="ECO:0000313" key="3">
    <source>
        <dbReference type="Proteomes" id="UP000307378"/>
    </source>
</evidence>
<dbReference type="RefSeq" id="WP_167494876.1">
    <property type="nucleotide sequence ID" value="NZ_STGU01000002.1"/>
</dbReference>
<accession>A0A4S8QA88</accession>
<gene>
    <name evidence="2" type="ORF">FAA86_03505</name>
</gene>
<evidence type="ECO:0000256" key="1">
    <source>
        <dbReference type="SAM" id="Phobius"/>
    </source>
</evidence>
<keyword evidence="1" id="KW-1133">Transmembrane helix</keyword>
<organism evidence="2 3">
    <name type="scientific">Rhizobium rosettiformans W3</name>
    <dbReference type="NCBI Taxonomy" id="538378"/>
    <lineage>
        <taxon>Bacteria</taxon>
        <taxon>Pseudomonadati</taxon>
        <taxon>Pseudomonadota</taxon>
        <taxon>Alphaproteobacteria</taxon>
        <taxon>Hyphomicrobiales</taxon>
        <taxon>Rhizobiaceae</taxon>
        <taxon>Rhizobium/Agrobacterium group</taxon>
        <taxon>Rhizobium</taxon>
    </lineage>
</organism>
<feature type="transmembrane region" description="Helical" evidence="1">
    <location>
        <begin position="71"/>
        <end position="98"/>
    </location>
</feature>
<dbReference type="Proteomes" id="UP000307378">
    <property type="component" value="Unassembled WGS sequence"/>
</dbReference>
<feature type="transmembrane region" description="Helical" evidence="1">
    <location>
        <begin position="45"/>
        <end position="65"/>
    </location>
</feature>
<dbReference type="EMBL" id="STGU01000002">
    <property type="protein sequence ID" value="THV37889.1"/>
    <property type="molecule type" value="Genomic_DNA"/>
</dbReference>
<name>A0A4S8QA88_9HYPH</name>
<keyword evidence="1" id="KW-0472">Membrane</keyword>
<protein>
    <submittedName>
        <fullName evidence="2">Uncharacterized protein</fullName>
    </submittedName>
</protein>
<evidence type="ECO:0000313" key="2">
    <source>
        <dbReference type="EMBL" id="THV37889.1"/>
    </source>
</evidence>
<dbReference type="AlphaFoldDB" id="A0A4S8QA88"/>
<sequence length="115" mass="13551">MFSGVEYNNDFEEACQDLAVERDPRQVRQRLMNIEWVLWEAIRGLFIQISSILACLIVLPLTYLISPDRSWVVAIGGLLTFLILGTLIYWVCRIVFYFEISRHVRPRSFGQPDWR</sequence>
<keyword evidence="1" id="KW-0812">Transmembrane</keyword>
<reference evidence="2 3" key="1">
    <citation type="submission" date="2019-04" db="EMBL/GenBank/DDBJ databases">
        <title>genome sequence of strain W3.</title>
        <authorList>
            <person name="Gao J."/>
            <person name="Sun J."/>
        </authorList>
    </citation>
    <scope>NUCLEOTIDE SEQUENCE [LARGE SCALE GENOMIC DNA]</scope>
    <source>
        <strain evidence="2 3">W3</strain>
    </source>
</reference>